<keyword evidence="2" id="KW-1185">Reference proteome</keyword>
<dbReference type="InParanoid" id="W4KK41"/>
<dbReference type="KEGG" id="hir:HETIRDRAFT_100250"/>
<reference evidence="1 2" key="1">
    <citation type="journal article" date="2012" name="New Phytol.">
        <title>Insight into trade-off between wood decay and parasitism from the genome of a fungal forest pathogen.</title>
        <authorList>
            <person name="Olson A."/>
            <person name="Aerts A."/>
            <person name="Asiegbu F."/>
            <person name="Belbahri L."/>
            <person name="Bouzid O."/>
            <person name="Broberg A."/>
            <person name="Canback B."/>
            <person name="Coutinho P.M."/>
            <person name="Cullen D."/>
            <person name="Dalman K."/>
            <person name="Deflorio G."/>
            <person name="van Diepen L.T."/>
            <person name="Dunand C."/>
            <person name="Duplessis S."/>
            <person name="Durling M."/>
            <person name="Gonthier P."/>
            <person name="Grimwood J."/>
            <person name="Fossdal C.G."/>
            <person name="Hansson D."/>
            <person name="Henrissat B."/>
            <person name="Hietala A."/>
            <person name="Himmelstrand K."/>
            <person name="Hoffmeister D."/>
            <person name="Hogberg N."/>
            <person name="James T.Y."/>
            <person name="Karlsson M."/>
            <person name="Kohler A."/>
            <person name="Kues U."/>
            <person name="Lee Y.H."/>
            <person name="Lin Y.C."/>
            <person name="Lind M."/>
            <person name="Lindquist E."/>
            <person name="Lombard V."/>
            <person name="Lucas S."/>
            <person name="Lunden K."/>
            <person name="Morin E."/>
            <person name="Murat C."/>
            <person name="Park J."/>
            <person name="Raffaello T."/>
            <person name="Rouze P."/>
            <person name="Salamov A."/>
            <person name="Schmutz J."/>
            <person name="Solheim H."/>
            <person name="Stahlberg J."/>
            <person name="Velez H."/>
            <person name="de Vries R.P."/>
            <person name="Wiebenga A."/>
            <person name="Woodward S."/>
            <person name="Yakovlev I."/>
            <person name="Garbelotto M."/>
            <person name="Martin F."/>
            <person name="Grigoriev I.V."/>
            <person name="Stenlid J."/>
        </authorList>
    </citation>
    <scope>NUCLEOTIDE SEQUENCE [LARGE SCALE GENOMIC DNA]</scope>
    <source>
        <strain evidence="1 2">TC 32-1</strain>
    </source>
</reference>
<dbReference type="Proteomes" id="UP000030671">
    <property type="component" value="Unassembled WGS sequence"/>
</dbReference>
<organism evidence="1 2">
    <name type="scientific">Heterobasidion irregulare (strain TC 32-1)</name>
    <dbReference type="NCBI Taxonomy" id="747525"/>
    <lineage>
        <taxon>Eukaryota</taxon>
        <taxon>Fungi</taxon>
        <taxon>Dikarya</taxon>
        <taxon>Basidiomycota</taxon>
        <taxon>Agaricomycotina</taxon>
        <taxon>Agaricomycetes</taxon>
        <taxon>Russulales</taxon>
        <taxon>Bondarzewiaceae</taxon>
        <taxon>Heterobasidion</taxon>
        <taxon>Heterobasidion annosum species complex</taxon>
    </lineage>
</organism>
<dbReference type="EMBL" id="KI925455">
    <property type="protein sequence ID" value="ETW86233.1"/>
    <property type="molecule type" value="Genomic_DNA"/>
</dbReference>
<name>W4KK41_HETIT</name>
<dbReference type="HOGENOM" id="CLU_2277860_0_0_1"/>
<gene>
    <name evidence="1" type="ORF">HETIRDRAFT_100250</name>
</gene>
<accession>W4KK41</accession>
<dbReference type="GeneID" id="20665675"/>
<proteinExistence type="predicted"/>
<dbReference type="AlphaFoldDB" id="W4KK41"/>
<sequence length="102" mass="10960">MYHVRFRWAHRVKGNKGLGTYSGEDGVSAPFSSILGQGRVGYMTGGGQTGLGAYLLDANFTIHYGHPDCRLRAARIPGPVLCGPNSYFSPTCSLFLSQTAGY</sequence>
<protein>
    <submittedName>
        <fullName evidence="1">Uncharacterized protein</fullName>
    </submittedName>
</protein>
<evidence type="ECO:0000313" key="1">
    <source>
        <dbReference type="EMBL" id="ETW86233.1"/>
    </source>
</evidence>
<evidence type="ECO:0000313" key="2">
    <source>
        <dbReference type="Proteomes" id="UP000030671"/>
    </source>
</evidence>
<dbReference type="RefSeq" id="XP_009542990.1">
    <property type="nucleotide sequence ID" value="XM_009544695.1"/>
</dbReference>